<dbReference type="InterPro" id="IPR046342">
    <property type="entry name" value="CBS_dom_sf"/>
</dbReference>
<reference evidence="5 6" key="1">
    <citation type="submission" date="2018-10" db="EMBL/GenBank/DDBJ databases">
        <title>Robbsia sp. DHC34, isolated from soil.</title>
        <authorList>
            <person name="Gao Z.-H."/>
            <person name="Qiu L.-H."/>
        </authorList>
    </citation>
    <scope>NUCLEOTIDE SEQUENCE [LARGE SCALE GENOMIC DNA]</scope>
    <source>
        <strain evidence="5 6">DHC34</strain>
    </source>
</reference>
<dbReference type="InterPro" id="IPR000644">
    <property type="entry name" value="CBS_dom"/>
</dbReference>
<evidence type="ECO:0000259" key="3">
    <source>
        <dbReference type="PROSITE" id="PS50887"/>
    </source>
</evidence>
<dbReference type="InterPro" id="IPR035919">
    <property type="entry name" value="EAL_sf"/>
</dbReference>
<keyword evidence="6" id="KW-1185">Reference proteome</keyword>
<dbReference type="PANTHER" id="PTHR33121">
    <property type="entry name" value="CYCLIC DI-GMP PHOSPHODIESTERASE PDEF"/>
    <property type="match status" value="1"/>
</dbReference>
<evidence type="ECO:0000259" key="2">
    <source>
        <dbReference type="PROSITE" id="PS50883"/>
    </source>
</evidence>
<dbReference type="EMBL" id="RBZU01000002">
    <property type="protein sequence ID" value="RKP57516.1"/>
    <property type="molecule type" value="Genomic_DNA"/>
</dbReference>
<dbReference type="SUPFAM" id="SSF141868">
    <property type="entry name" value="EAL domain-like"/>
    <property type="match status" value="1"/>
</dbReference>
<dbReference type="InterPro" id="IPR029787">
    <property type="entry name" value="Nucleotide_cyclase"/>
</dbReference>
<protein>
    <submittedName>
        <fullName evidence="5">EAL domain-containing protein</fullName>
    </submittedName>
</protein>
<dbReference type="AlphaFoldDB" id="A0A494Y477"/>
<dbReference type="Pfam" id="PF00571">
    <property type="entry name" value="CBS"/>
    <property type="match status" value="1"/>
</dbReference>
<dbReference type="Proteomes" id="UP000270342">
    <property type="component" value="Unassembled WGS sequence"/>
</dbReference>
<evidence type="ECO:0000313" key="6">
    <source>
        <dbReference type="Proteomes" id="UP000270342"/>
    </source>
</evidence>
<dbReference type="PROSITE" id="PS51371">
    <property type="entry name" value="CBS"/>
    <property type="match status" value="1"/>
</dbReference>
<dbReference type="PANTHER" id="PTHR33121:SF76">
    <property type="entry name" value="SIGNALING PROTEIN"/>
    <property type="match status" value="1"/>
</dbReference>
<dbReference type="InterPro" id="IPR050706">
    <property type="entry name" value="Cyclic-di-GMP_PDE-like"/>
</dbReference>
<evidence type="ECO:0000259" key="4">
    <source>
        <dbReference type="PROSITE" id="PS51371"/>
    </source>
</evidence>
<accession>A0A494Y477</accession>
<dbReference type="InterPro" id="IPR000160">
    <property type="entry name" value="GGDEF_dom"/>
</dbReference>
<dbReference type="OrthoDB" id="9813903at2"/>
<dbReference type="GO" id="GO:0071111">
    <property type="term" value="F:cyclic-guanylate-specific phosphodiesterase activity"/>
    <property type="evidence" value="ECO:0007669"/>
    <property type="project" value="InterPro"/>
</dbReference>
<dbReference type="InterPro" id="IPR043128">
    <property type="entry name" value="Rev_trsase/Diguanyl_cyclase"/>
</dbReference>
<dbReference type="CDD" id="cd01949">
    <property type="entry name" value="GGDEF"/>
    <property type="match status" value="1"/>
</dbReference>
<dbReference type="Pfam" id="PF00563">
    <property type="entry name" value="EAL"/>
    <property type="match status" value="1"/>
</dbReference>
<dbReference type="Pfam" id="PF00990">
    <property type="entry name" value="GGDEF"/>
    <property type="match status" value="1"/>
</dbReference>
<dbReference type="SMART" id="SM00052">
    <property type="entry name" value="EAL"/>
    <property type="match status" value="1"/>
</dbReference>
<dbReference type="RefSeq" id="WP_121084561.1">
    <property type="nucleotide sequence ID" value="NZ_RBZU01000002.1"/>
</dbReference>
<dbReference type="SMART" id="SM00267">
    <property type="entry name" value="GGDEF"/>
    <property type="match status" value="1"/>
</dbReference>
<feature type="domain" description="GGDEF" evidence="3">
    <location>
        <begin position="440"/>
        <end position="591"/>
    </location>
</feature>
<dbReference type="SUPFAM" id="SSF55073">
    <property type="entry name" value="Nucleotide cyclase"/>
    <property type="match status" value="1"/>
</dbReference>
<dbReference type="Gene3D" id="3.30.70.270">
    <property type="match status" value="1"/>
</dbReference>
<evidence type="ECO:0000313" key="5">
    <source>
        <dbReference type="EMBL" id="RKP57516.1"/>
    </source>
</evidence>
<dbReference type="CDD" id="cd04598">
    <property type="entry name" value="CBS_pair_GGDEF_EAL"/>
    <property type="match status" value="1"/>
</dbReference>
<dbReference type="PROSITE" id="PS50883">
    <property type="entry name" value="EAL"/>
    <property type="match status" value="1"/>
</dbReference>
<proteinExistence type="predicted"/>
<sequence>MTTAFPPSSLTLQTILGERLLTPVYQPIVNLAEHAIYGHESLIRGPAQTACQMPDVLFAMARAEGCLNELEFAAANTGIAGYRAAGGRAKLFINLSATFLVDHYVRHGDSHLDQLFERADMPLGDLVIELTEHDQVHHVDALPRMVESLRAQGVQIALDDFGDGRSSLRLWSELRPEIVKIDRYFSREIDTHAAKVQTFKAMLHLAETFGTRLVAEGIETAEELEIIRDLGIVYAQGYLLGRPHAEATRAIAEPAREVLANRDIVVYPALRKVAHTHFSAEKLVIDAPAISPKMPNDELVRIFHDRADLQALAVVAPDGKPLGLINRRDFIDRYTHPYHKELFGKRACTAFMDPSPILVDKHQTFEQLTSILVSGDQRYLSSGFIITEAGRYLGLGTGEQLVKAVTEVRIEAARHANPLTFLPGNIPISEHIARLLTARVSFTACYCDLNHFKPYNDQYGYWRGDEMIRLAAGVISANCDARRDFVGHVGGDDFVVLFQSADWDSRCAQIITTFNEHALTMFDEAALKAGGIEAEDRHGNPSFFPLTTLTIGAVRIAPDSYSRPEDVASAAALAKRSAKHGGGGLWVLDGGKAVQLPLCVRMADAEA</sequence>
<keyword evidence="1" id="KW-0129">CBS domain</keyword>
<evidence type="ECO:0000256" key="1">
    <source>
        <dbReference type="PROSITE-ProRule" id="PRU00703"/>
    </source>
</evidence>
<feature type="domain" description="EAL" evidence="2">
    <location>
        <begin position="5"/>
        <end position="257"/>
    </location>
</feature>
<dbReference type="Gene3D" id="3.10.580.10">
    <property type="entry name" value="CBS-domain"/>
    <property type="match status" value="1"/>
</dbReference>
<organism evidence="5 6">
    <name type="scientific">Pararobbsia silviterrae</name>
    <dbReference type="NCBI Taxonomy" id="1792498"/>
    <lineage>
        <taxon>Bacteria</taxon>
        <taxon>Pseudomonadati</taxon>
        <taxon>Pseudomonadota</taxon>
        <taxon>Betaproteobacteria</taxon>
        <taxon>Burkholderiales</taxon>
        <taxon>Burkholderiaceae</taxon>
        <taxon>Pararobbsia</taxon>
    </lineage>
</organism>
<dbReference type="PROSITE" id="PS50887">
    <property type="entry name" value="GGDEF"/>
    <property type="match status" value="1"/>
</dbReference>
<dbReference type="NCBIfam" id="TIGR00254">
    <property type="entry name" value="GGDEF"/>
    <property type="match status" value="1"/>
</dbReference>
<dbReference type="Gene3D" id="3.20.20.450">
    <property type="entry name" value="EAL domain"/>
    <property type="match status" value="1"/>
</dbReference>
<feature type="domain" description="CBS" evidence="4">
    <location>
        <begin position="280"/>
        <end position="341"/>
    </location>
</feature>
<dbReference type="CDD" id="cd01948">
    <property type="entry name" value="EAL"/>
    <property type="match status" value="1"/>
</dbReference>
<comment type="caution">
    <text evidence="5">The sequence shown here is derived from an EMBL/GenBank/DDBJ whole genome shotgun (WGS) entry which is preliminary data.</text>
</comment>
<dbReference type="SUPFAM" id="SSF54631">
    <property type="entry name" value="CBS-domain pair"/>
    <property type="match status" value="1"/>
</dbReference>
<name>A0A494Y477_9BURK</name>
<dbReference type="InterPro" id="IPR001633">
    <property type="entry name" value="EAL_dom"/>
</dbReference>
<gene>
    <name evidence="5" type="ORF">D7S86_06010</name>
</gene>